<keyword evidence="9" id="KW-1185">Reference proteome</keyword>
<evidence type="ECO:0000313" key="8">
    <source>
        <dbReference type="EMBL" id="WAH37736.1"/>
    </source>
</evidence>
<feature type="domain" description="Peptidase M3A/M3B catalytic" evidence="7">
    <location>
        <begin position="167"/>
        <end position="269"/>
    </location>
</feature>
<feature type="domain" description="Peptidase M3A/M3B catalytic" evidence="7">
    <location>
        <begin position="312"/>
        <end position="545"/>
    </location>
</feature>
<evidence type="ECO:0000256" key="5">
    <source>
        <dbReference type="ARBA" id="ARBA00023049"/>
    </source>
</evidence>
<dbReference type="PANTHER" id="PTHR11804:SF28">
    <property type="entry name" value="OLIGOENDOPEPTIDASE F"/>
    <property type="match status" value="1"/>
</dbReference>
<dbReference type="InterPro" id="IPR011976">
    <property type="entry name" value="Pept_M3B_oligopep-rel"/>
</dbReference>
<evidence type="ECO:0000256" key="4">
    <source>
        <dbReference type="ARBA" id="ARBA00022833"/>
    </source>
</evidence>
<dbReference type="PANTHER" id="PTHR11804">
    <property type="entry name" value="PROTEASE M3 THIMET OLIGOPEPTIDASE-RELATED"/>
    <property type="match status" value="1"/>
</dbReference>
<dbReference type="SUPFAM" id="SSF55486">
    <property type="entry name" value="Metalloproteases ('zincins'), catalytic domain"/>
    <property type="match status" value="1"/>
</dbReference>
<dbReference type="Pfam" id="PF01432">
    <property type="entry name" value="Peptidase_M3"/>
    <property type="match status" value="2"/>
</dbReference>
<evidence type="ECO:0000259" key="7">
    <source>
        <dbReference type="Pfam" id="PF01432"/>
    </source>
</evidence>
<dbReference type="InterPro" id="IPR045090">
    <property type="entry name" value="Pept_M3A_M3B"/>
</dbReference>
<proteinExistence type="inferred from homology"/>
<accession>A0ABY6Z6C4</accession>
<evidence type="ECO:0000256" key="2">
    <source>
        <dbReference type="ARBA" id="ARBA00022723"/>
    </source>
</evidence>
<keyword evidence="1 6" id="KW-0645">Protease</keyword>
<keyword evidence="3 6" id="KW-0378">Hydrolase</keyword>
<evidence type="ECO:0000256" key="1">
    <source>
        <dbReference type="ARBA" id="ARBA00022670"/>
    </source>
</evidence>
<evidence type="ECO:0000313" key="9">
    <source>
        <dbReference type="Proteomes" id="UP001164803"/>
    </source>
</evidence>
<reference evidence="8" key="1">
    <citation type="submission" date="2022-08" db="EMBL/GenBank/DDBJ databases">
        <title>Alicyclobacillus dauci DSM2870, complete genome.</title>
        <authorList>
            <person name="Wang Q."/>
            <person name="Cai R."/>
            <person name="Wang Z."/>
        </authorList>
    </citation>
    <scope>NUCLEOTIDE SEQUENCE</scope>
    <source>
        <strain evidence="8">DSM 28700</strain>
    </source>
</reference>
<dbReference type="CDD" id="cd09606">
    <property type="entry name" value="M3B_PepF"/>
    <property type="match status" value="1"/>
</dbReference>
<dbReference type="InterPro" id="IPR001567">
    <property type="entry name" value="Pept_M3A_M3B_dom"/>
</dbReference>
<dbReference type="RefSeq" id="WP_268045255.1">
    <property type="nucleotide sequence ID" value="NZ_CP104064.1"/>
</dbReference>
<comment type="cofactor">
    <cofactor evidence="6">
        <name>Zn(2+)</name>
        <dbReference type="ChEBI" id="CHEBI:29105"/>
    </cofactor>
    <text evidence="6">Binds 1 zinc ion.</text>
</comment>
<keyword evidence="2 6" id="KW-0479">Metal-binding</keyword>
<name>A0ABY6Z6C4_9BACL</name>
<evidence type="ECO:0000256" key="3">
    <source>
        <dbReference type="ARBA" id="ARBA00022801"/>
    </source>
</evidence>
<comment type="similarity">
    <text evidence="6">Belongs to the peptidase M3 family.</text>
</comment>
<keyword evidence="4 6" id="KW-0862">Zinc</keyword>
<sequence>MKFNEMHYERPDMQQVEEKFSELLHQFNSAKSADEQKRVMEDINSLRSHFMTMSTLASIRNSIDTRDAFYRDEKAYFDEVTPTFEHLETLFRGAITSSQYRKELEAAFGAHLFRLADLAVQFFSPEIIEDMKQNNQLVTEYNALVASAKIPFDGKELTLSQLGKYVNVPDRSVRKAANEARYEFFAAHEAQFDDIYDRMVKLRTQMARKLGYDNFVKMGYARMNRTDYGPTEAAAFRKQVKDLIVPLAEKLRERQRERIGVDTLHYYDTALNFPSGNPEPKGDADWIVENGRKMYHELSPETDEFFAFMADNDLLDLLSKEGKRVGGYCDIIPEEKAPFIFANFNGTAHDVTVLTHEAGHAFQAYSSRNYPVPEYLFPTSEAAEIHSMSMEFFTWDWMNLFFNEDTEKFKFYHLSDSVTTIPYLVSVDEFQHFVYENPDATPAERKAAWRDIERKYLPHRNYAENEYLERGGYWHQQLHIFNYPFYYIDYALAQICALQFWKKMHDNREAAWKDYLHLCKLGGTMSFVDLVREANLISPFEDGCVKSVIGEIEKWLDSVDDKAL</sequence>
<dbReference type="EMBL" id="CP104064">
    <property type="protein sequence ID" value="WAH37736.1"/>
    <property type="molecule type" value="Genomic_DNA"/>
</dbReference>
<keyword evidence="5 6" id="KW-0482">Metalloprotease</keyword>
<gene>
    <name evidence="8" type="ORF">NZD86_04325</name>
</gene>
<protein>
    <submittedName>
        <fullName evidence="8">M3 family oligoendopeptidase</fullName>
    </submittedName>
</protein>
<evidence type="ECO:0000256" key="6">
    <source>
        <dbReference type="RuleBase" id="RU003435"/>
    </source>
</evidence>
<dbReference type="Gene3D" id="1.10.1370.30">
    <property type="match status" value="1"/>
</dbReference>
<dbReference type="NCBIfam" id="TIGR02289">
    <property type="entry name" value="M3_not_pepF"/>
    <property type="match status" value="1"/>
</dbReference>
<dbReference type="Proteomes" id="UP001164803">
    <property type="component" value="Chromosome"/>
</dbReference>
<organism evidence="8 9">
    <name type="scientific">Alicyclobacillus dauci</name>
    <dbReference type="NCBI Taxonomy" id="1475485"/>
    <lineage>
        <taxon>Bacteria</taxon>
        <taxon>Bacillati</taxon>
        <taxon>Bacillota</taxon>
        <taxon>Bacilli</taxon>
        <taxon>Bacillales</taxon>
        <taxon>Alicyclobacillaceae</taxon>
        <taxon>Alicyclobacillus</taxon>
    </lineage>
</organism>